<gene>
    <name evidence="3" type="ORF">VTL71DRAFT_15844</name>
</gene>
<evidence type="ECO:0000313" key="4">
    <source>
        <dbReference type="Proteomes" id="UP001595075"/>
    </source>
</evidence>
<dbReference type="SUPFAM" id="SSF50952">
    <property type="entry name" value="Soluble quinoprotein glucose dehydrogenase"/>
    <property type="match status" value="1"/>
</dbReference>
<feature type="domain" description="Pyrroloquinoline quinone-dependent pyranose dehydrogenase beta-propeller" evidence="2">
    <location>
        <begin position="38"/>
        <end position="429"/>
    </location>
</feature>
<dbReference type="PANTHER" id="PTHR19328:SF53">
    <property type="entry name" value="MEMBRANE PROTEIN"/>
    <property type="match status" value="1"/>
</dbReference>
<keyword evidence="1" id="KW-0732">Signal</keyword>
<accession>A0ABR4CF75</accession>
<reference evidence="3 4" key="1">
    <citation type="journal article" date="2024" name="Commun. Biol.">
        <title>Comparative genomic analysis of thermophilic fungi reveals convergent evolutionary adaptations and gene losses.</title>
        <authorList>
            <person name="Steindorff A.S."/>
            <person name="Aguilar-Pontes M.V."/>
            <person name="Robinson A.J."/>
            <person name="Andreopoulos B."/>
            <person name="LaButti K."/>
            <person name="Kuo A."/>
            <person name="Mondo S."/>
            <person name="Riley R."/>
            <person name="Otillar R."/>
            <person name="Haridas S."/>
            <person name="Lipzen A."/>
            <person name="Grimwood J."/>
            <person name="Schmutz J."/>
            <person name="Clum A."/>
            <person name="Reid I.D."/>
            <person name="Moisan M.C."/>
            <person name="Butler G."/>
            <person name="Nguyen T.T.M."/>
            <person name="Dewar K."/>
            <person name="Conant G."/>
            <person name="Drula E."/>
            <person name="Henrissat B."/>
            <person name="Hansel C."/>
            <person name="Singer S."/>
            <person name="Hutchinson M.I."/>
            <person name="de Vries R.P."/>
            <person name="Natvig D.O."/>
            <person name="Powell A.J."/>
            <person name="Tsang A."/>
            <person name="Grigoriev I.V."/>
        </authorList>
    </citation>
    <scope>NUCLEOTIDE SEQUENCE [LARGE SCALE GENOMIC DNA]</scope>
    <source>
        <strain evidence="3 4">CBS 494.80</strain>
    </source>
</reference>
<evidence type="ECO:0000256" key="1">
    <source>
        <dbReference type="SAM" id="SignalP"/>
    </source>
</evidence>
<dbReference type="PANTHER" id="PTHR19328">
    <property type="entry name" value="HEDGEHOG-INTERACTING PROTEIN"/>
    <property type="match status" value="1"/>
</dbReference>
<proteinExistence type="predicted"/>
<feature type="chain" id="PRO_5047090426" description="Pyrroloquinoline quinone-dependent pyranose dehydrogenase beta-propeller domain-containing protein" evidence="1">
    <location>
        <begin position="26"/>
        <end position="430"/>
    </location>
</feature>
<feature type="signal peptide" evidence="1">
    <location>
        <begin position="1"/>
        <end position="25"/>
    </location>
</feature>
<sequence length="430" mass="46310">MVKCWSTPVSVFTIVFAVFTTSSYGQTCTTINPAQGAPVTAPGVETRVVMNGLHRPRQMVFDTAGNLLVSQRDGGGIVFIKLTDKGGINVCLESNKTLIADDTLNHGIDLSADGKTLFASSRTSVYSWPYDADAGTVGTRKTIVQNMQIQGTGHSTRTLWVSRVNPDLLLVTRGSDGNMDASTANVTSGKSQLRAFSISATSTAAVDYTAGEVIALGVRNTVGMTEDMSTGGLWSVDNGADEMRRQGVDVHKNNPGDELNYHGTLNGTTVSPERGANYGYPYCAAAWIPSELPNNTNIQVGTQFLIDGFSSSMTDETCKQRQAPRLTFPGHTAALDIKFNQNGTAAYIAFHGSWNRKPADGYRLSRIAFKNGQPTEPPTSTTASYNILWNANNTICPDKCFRPTALAWYSKDRLFMTSDSTGEIYVITGA</sequence>
<protein>
    <recommendedName>
        <fullName evidence="2">Pyrroloquinoline quinone-dependent pyranose dehydrogenase beta-propeller domain-containing protein</fullName>
    </recommendedName>
</protein>
<dbReference type="InterPro" id="IPR011041">
    <property type="entry name" value="Quinoprot_gluc/sorb_DH_b-prop"/>
</dbReference>
<evidence type="ECO:0000259" key="2">
    <source>
        <dbReference type="Pfam" id="PF22807"/>
    </source>
</evidence>
<dbReference type="Proteomes" id="UP001595075">
    <property type="component" value="Unassembled WGS sequence"/>
</dbReference>
<name>A0ABR4CF75_9HELO</name>
<dbReference type="InterPro" id="IPR054539">
    <property type="entry name" value="Beta-prop_PDH"/>
</dbReference>
<comment type="caution">
    <text evidence="3">The sequence shown here is derived from an EMBL/GenBank/DDBJ whole genome shotgun (WGS) entry which is preliminary data.</text>
</comment>
<evidence type="ECO:0000313" key="3">
    <source>
        <dbReference type="EMBL" id="KAL2067748.1"/>
    </source>
</evidence>
<dbReference type="InterPro" id="IPR011042">
    <property type="entry name" value="6-blade_b-propeller_TolB-like"/>
</dbReference>
<organism evidence="3 4">
    <name type="scientific">Oculimacula yallundae</name>
    <dbReference type="NCBI Taxonomy" id="86028"/>
    <lineage>
        <taxon>Eukaryota</taxon>
        <taxon>Fungi</taxon>
        <taxon>Dikarya</taxon>
        <taxon>Ascomycota</taxon>
        <taxon>Pezizomycotina</taxon>
        <taxon>Leotiomycetes</taxon>
        <taxon>Helotiales</taxon>
        <taxon>Ploettnerulaceae</taxon>
        <taxon>Oculimacula</taxon>
    </lineage>
</organism>
<dbReference type="EMBL" id="JAZHXI010000009">
    <property type="protein sequence ID" value="KAL2067748.1"/>
    <property type="molecule type" value="Genomic_DNA"/>
</dbReference>
<dbReference type="Gene3D" id="2.120.10.30">
    <property type="entry name" value="TolB, C-terminal domain"/>
    <property type="match status" value="1"/>
</dbReference>
<keyword evidence="4" id="KW-1185">Reference proteome</keyword>
<dbReference type="Pfam" id="PF22807">
    <property type="entry name" value="TrAA12"/>
    <property type="match status" value="1"/>
</dbReference>